<accession>A0AAW0DP02</accession>
<reference evidence="2 3" key="1">
    <citation type="submission" date="2024-01" db="EMBL/GenBank/DDBJ databases">
        <title>A draft genome for a cacao thread blight-causing isolate of Paramarasmius palmivorus.</title>
        <authorList>
            <person name="Baruah I.K."/>
            <person name="Bukari Y."/>
            <person name="Amoako-Attah I."/>
            <person name="Meinhardt L.W."/>
            <person name="Bailey B.A."/>
            <person name="Cohen S.P."/>
        </authorList>
    </citation>
    <scope>NUCLEOTIDE SEQUENCE [LARGE SCALE GENOMIC DNA]</scope>
    <source>
        <strain evidence="2 3">GH-12</strain>
    </source>
</reference>
<feature type="compositionally biased region" description="Acidic residues" evidence="1">
    <location>
        <begin position="242"/>
        <end position="259"/>
    </location>
</feature>
<evidence type="ECO:0008006" key="4">
    <source>
        <dbReference type="Google" id="ProtNLM"/>
    </source>
</evidence>
<gene>
    <name evidence="2" type="ORF">VNI00_004219</name>
</gene>
<sequence>MVDRELPTHNNANSRLTDALKEEFCRTYNRRYKVLEWMKSNKKKICKRCQEKNLDCIHPSAGSTQCTHCRGDGHCSKTLAHKKYQVLELMGIDESLFLELREWYDAKSDTEEGSDAEPGETDTVKEKSVKATKSTPREIKVGGKESGASISAGTKTVSSGRAMLSGTGGSKRRTLAGSSRNATRNTESQDEDESEKNEQEPYPAVSSKHTLKRKLDCERTSPDRDVKNKPSPNKKGRQSNPDCDDSDLEVSQLLEDDILDSPLAGSSTGKYATHKPSSSGFLTSPSAAKKSKCRPKSLSVVPETASEHDTGVNGHGADARDNTMSRRKMARSPRVARPTGVPLSSSGSFRPLTAAGVTTKLRSIKRAFEDVTTEIRYDRSDLRTCVDRLETTLTEFGGVIAEMEG</sequence>
<feature type="compositionally biased region" description="Polar residues" evidence="1">
    <location>
        <begin position="264"/>
        <end position="286"/>
    </location>
</feature>
<proteinExistence type="predicted"/>
<organism evidence="2 3">
    <name type="scientific">Paramarasmius palmivorus</name>
    <dbReference type="NCBI Taxonomy" id="297713"/>
    <lineage>
        <taxon>Eukaryota</taxon>
        <taxon>Fungi</taxon>
        <taxon>Dikarya</taxon>
        <taxon>Basidiomycota</taxon>
        <taxon>Agaricomycotina</taxon>
        <taxon>Agaricomycetes</taxon>
        <taxon>Agaricomycetidae</taxon>
        <taxon>Agaricales</taxon>
        <taxon>Marasmiineae</taxon>
        <taxon>Marasmiaceae</taxon>
        <taxon>Paramarasmius</taxon>
    </lineage>
</organism>
<feature type="compositionally biased region" description="Polar residues" evidence="1">
    <location>
        <begin position="148"/>
        <end position="159"/>
    </location>
</feature>
<feature type="compositionally biased region" description="Basic and acidic residues" evidence="1">
    <location>
        <begin position="213"/>
        <end position="228"/>
    </location>
</feature>
<evidence type="ECO:0000313" key="2">
    <source>
        <dbReference type="EMBL" id="KAK7052899.1"/>
    </source>
</evidence>
<feature type="compositionally biased region" description="Polar residues" evidence="1">
    <location>
        <begin position="176"/>
        <end position="186"/>
    </location>
</feature>
<feature type="region of interest" description="Disordered" evidence="1">
    <location>
        <begin position="109"/>
        <end position="347"/>
    </location>
</feature>
<dbReference type="AlphaFoldDB" id="A0AAW0DP02"/>
<feature type="compositionally biased region" description="Acidic residues" evidence="1">
    <location>
        <begin position="111"/>
        <end position="120"/>
    </location>
</feature>
<evidence type="ECO:0000256" key="1">
    <source>
        <dbReference type="SAM" id="MobiDB-lite"/>
    </source>
</evidence>
<name>A0AAW0DP02_9AGAR</name>
<feature type="compositionally biased region" description="Basic and acidic residues" evidence="1">
    <location>
        <begin position="122"/>
        <end position="143"/>
    </location>
</feature>
<evidence type="ECO:0000313" key="3">
    <source>
        <dbReference type="Proteomes" id="UP001383192"/>
    </source>
</evidence>
<comment type="caution">
    <text evidence="2">The sequence shown here is derived from an EMBL/GenBank/DDBJ whole genome shotgun (WGS) entry which is preliminary data.</text>
</comment>
<dbReference type="EMBL" id="JAYKXP010000011">
    <property type="protein sequence ID" value="KAK7052899.1"/>
    <property type="molecule type" value="Genomic_DNA"/>
</dbReference>
<dbReference type="Proteomes" id="UP001383192">
    <property type="component" value="Unassembled WGS sequence"/>
</dbReference>
<keyword evidence="3" id="KW-1185">Reference proteome</keyword>
<protein>
    <recommendedName>
        <fullName evidence="4">Zn(2)-C6 fungal-type domain-containing protein</fullName>
    </recommendedName>
</protein>